<comment type="catalytic activity">
    <reaction evidence="4">
        <text>Mo-molybdopterin + L-cysteine + AH2 = thio-Mo-molybdopterin + L-alanine + A + H2O</text>
        <dbReference type="Rhea" id="RHEA:42636"/>
        <dbReference type="ChEBI" id="CHEBI:13193"/>
        <dbReference type="ChEBI" id="CHEBI:15377"/>
        <dbReference type="ChEBI" id="CHEBI:17499"/>
        <dbReference type="ChEBI" id="CHEBI:35235"/>
        <dbReference type="ChEBI" id="CHEBI:57972"/>
        <dbReference type="ChEBI" id="CHEBI:71302"/>
        <dbReference type="ChEBI" id="CHEBI:82685"/>
        <dbReference type="EC" id="2.8.1.9"/>
    </reaction>
</comment>
<keyword evidence="5" id="KW-0472">Membrane</keyword>
<dbReference type="Proteomes" id="UP001497497">
    <property type="component" value="Unassembled WGS sequence"/>
</dbReference>
<keyword evidence="2 4" id="KW-0663">Pyridoxal phosphate</keyword>
<sequence length="860" mass="95606">MYNYSIEECRSKEFPQIKGAVYVDHAGATLFSNSQIESVHRDLATNLYGNPHSHNASSKLATDTIDQIRYRLLQFFNTNHEEYSLIFTSGCTASLKLIAESFSFSNGMFLCCFFYLTIFTPLHFLKKMFVCIVWNSSEDAGVFCFLEDNHTSVQGMREAVVDRCQSVFCLDEGELINALRNPGGCAHTHSLLAYPAQSNFSGKKYPLQWIKEIQENGLGIPGRSTAASEKWFVLLDAASYVSTNKLNLSESKPDFVTISFYKIFGYPTGLGALLVNKRAWNTLKKTYFGGGTVAMSTAKERFQVFRETLHDRFEDGTLPFLSIISLRHGLDIVQKLAGGITKVSEHVFSVAQYFHHHLQSLCHGNGQALAVIYGGVQFENPGGQGGIVTFNLKRADGNFIGYAEVDKFAQLHEVHLRTGCFCNIGACQQYLQLSAQLIKENLAAGHVCGDNMDLINGRPTGAVRISFGYMSTIGDARACLRFIADSFLENPPVIPSFPDPAWYKQQSEVPVKVTEEVKKSSPKESALGPSLVTNGPKLLRGGEVSAESVCILCSETERRVTDIFLYPIKSCGALRVSKWEMSSKGLLYDREWVLVSDTGVTIGQKREPKICLLSPFIDLTNRKLILSFQGAEPFELPLDQEQDFEALASLCTNKVCGDRVNTFDCGDGVSDWLSEIFGTSGIRLLRQQSDDTRKSKLADKEKVMLGEFNPSKPLLSMANESQLLLLCRISVRELQKKMVEIADVDDADDTRIPTSPADITEDNLVLRFRGNIVIDGGKPFEEDEWSSILVADNTVVCQGPCSRCQMICMDQETGQKSREPLRTLGVWRGKKVPFGVHARMLPPTDGSRQFICVGDFVQLK</sequence>
<dbReference type="GO" id="GO:0030151">
    <property type="term" value="F:molybdenum ion binding"/>
    <property type="evidence" value="ECO:0007669"/>
    <property type="project" value="UniProtKB-UniRule"/>
</dbReference>
<dbReference type="Pfam" id="PF00266">
    <property type="entry name" value="Aminotran_5"/>
    <property type="match status" value="2"/>
</dbReference>
<dbReference type="GO" id="GO:0008265">
    <property type="term" value="F:molybdenum cofactor sulfurtransferase activity"/>
    <property type="evidence" value="ECO:0007669"/>
    <property type="project" value="UniProtKB-UniRule"/>
</dbReference>
<dbReference type="InterPro" id="IPR005302">
    <property type="entry name" value="MoCF_Sase_C"/>
</dbReference>
<dbReference type="SUPFAM" id="SSF53383">
    <property type="entry name" value="PLP-dependent transferases"/>
    <property type="match status" value="1"/>
</dbReference>
<keyword evidence="5" id="KW-1133">Transmembrane helix</keyword>
<organism evidence="7 8">
    <name type="scientific">Lymnaea stagnalis</name>
    <name type="common">Great pond snail</name>
    <name type="synonym">Helix stagnalis</name>
    <dbReference type="NCBI Taxonomy" id="6523"/>
    <lineage>
        <taxon>Eukaryota</taxon>
        <taxon>Metazoa</taxon>
        <taxon>Spiralia</taxon>
        <taxon>Lophotrochozoa</taxon>
        <taxon>Mollusca</taxon>
        <taxon>Gastropoda</taxon>
        <taxon>Heterobranchia</taxon>
        <taxon>Euthyneura</taxon>
        <taxon>Panpulmonata</taxon>
        <taxon>Hygrophila</taxon>
        <taxon>Lymnaeoidea</taxon>
        <taxon>Lymnaeidae</taxon>
        <taxon>Lymnaea</taxon>
    </lineage>
</organism>
<keyword evidence="5" id="KW-0812">Transmembrane</keyword>
<comment type="similarity">
    <text evidence="4">Belongs to the class-V pyridoxal-phosphate-dependent aminotransferase family. MOCOS subfamily.</text>
</comment>
<dbReference type="EC" id="2.8.1.9" evidence="4"/>
<comment type="caution">
    <text evidence="7">The sequence shown here is derived from an EMBL/GenBank/DDBJ whole genome shotgun (WGS) entry which is preliminary data.</text>
</comment>
<evidence type="ECO:0000256" key="1">
    <source>
        <dbReference type="ARBA" id="ARBA00022679"/>
    </source>
</evidence>
<evidence type="ECO:0000256" key="4">
    <source>
        <dbReference type="HAMAP-Rule" id="MF_03050"/>
    </source>
</evidence>
<dbReference type="EMBL" id="CAXITT010001048">
    <property type="protein sequence ID" value="CAL1547716.1"/>
    <property type="molecule type" value="Genomic_DNA"/>
</dbReference>
<comment type="function">
    <text evidence="4">Sulfurates the molybdenum cofactor. Sulfation of molybdenum is essential for xanthine dehydrogenase (XDH) and aldehyde oxidase (ADO) enzymes in which molybdenum cofactor is liganded by 1 oxygen and 1 sulfur atom in active form.</text>
</comment>
<dbReference type="Pfam" id="PF03476">
    <property type="entry name" value="MOSC_N"/>
    <property type="match status" value="1"/>
</dbReference>
<dbReference type="InterPro" id="IPR000192">
    <property type="entry name" value="Aminotrans_V_dom"/>
</dbReference>
<dbReference type="GO" id="GO:0016829">
    <property type="term" value="F:lyase activity"/>
    <property type="evidence" value="ECO:0007669"/>
    <property type="project" value="UniProtKB-UniRule"/>
</dbReference>
<dbReference type="SUPFAM" id="SSF141673">
    <property type="entry name" value="MOSC N-terminal domain-like"/>
    <property type="match status" value="1"/>
</dbReference>
<feature type="modified residue" description="N6-(pyridoxal phosphate)lysine" evidence="4">
    <location>
        <position position="262"/>
    </location>
</feature>
<protein>
    <recommendedName>
        <fullName evidence="4">Molybdenum cofactor sulfurase</fullName>
        <shortName evidence="4">MCS</shortName>
        <shortName evidence="4">MOS</shortName>
        <shortName evidence="4">MoCo sulfurase</shortName>
        <ecNumber evidence="4">2.8.1.9</ecNumber>
    </recommendedName>
    <alternativeName>
        <fullName evidence="4">Molybdenum cofactor sulfurtransferase</fullName>
    </alternativeName>
</protein>
<evidence type="ECO:0000313" key="7">
    <source>
        <dbReference type="EMBL" id="CAL1547716.1"/>
    </source>
</evidence>
<name>A0AAV2INE1_LYMST</name>
<feature type="transmembrane region" description="Helical" evidence="5">
    <location>
        <begin position="104"/>
        <end position="125"/>
    </location>
</feature>
<keyword evidence="3 4" id="KW-0501">Molybdenum cofactor biosynthesis</keyword>
<dbReference type="PANTHER" id="PTHR14237:SF80">
    <property type="entry name" value="MOLYBDENUM COFACTOR SULFURASE"/>
    <property type="match status" value="1"/>
</dbReference>
<dbReference type="GO" id="GO:0006777">
    <property type="term" value="P:Mo-molybdopterin cofactor biosynthetic process"/>
    <property type="evidence" value="ECO:0007669"/>
    <property type="project" value="UniProtKB-UniRule"/>
</dbReference>
<dbReference type="AlphaFoldDB" id="A0AAV2INE1"/>
<proteinExistence type="inferred from homology"/>
<evidence type="ECO:0000256" key="3">
    <source>
        <dbReference type="ARBA" id="ARBA00023150"/>
    </source>
</evidence>
<accession>A0AAV2INE1</accession>
<reference evidence="7 8" key="1">
    <citation type="submission" date="2024-04" db="EMBL/GenBank/DDBJ databases">
        <authorList>
            <consortium name="Genoscope - CEA"/>
            <person name="William W."/>
        </authorList>
    </citation>
    <scope>NUCLEOTIDE SEQUENCE [LARGE SCALE GENOMIC DNA]</scope>
</reference>
<dbReference type="Gene3D" id="3.40.640.10">
    <property type="entry name" value="Type I PLP-dependent aspartate aminotransferase-like (Major domain)"/>
    <property type="match status" value="1"/>
</dbReference>
<dbReference type="PROSITE" id="PS51340">
    <property type="entry name" value="MOSC"/>
    <property type="match status" value="1"/>
</dbReference>
<gene>
    <name evidence="7" type="ORF">GSLYS_00021033001</name>
</gene>
<dbReference type="GO" id="GO:0030170">
    <property type="term" value="F:pyridoxal phosphate binding"/>
    <property type="evidence" value="ECO:0007669"/>
    <property type="project" value="UniProtKB-UniRule"/>
</dbReference>
<dbReference type="PANTHER" id="PTHR14237">
    <property type="entry name" value="MOLYBDOPTERIN COFACTOR SULFURASE MOSC"/>
    <property type="match status" value="1"/>
</dbReference>
<evidence type="ECO:0000256" key="2">
    <source>
        <dbReference type="ARBA" id="ARBA00022898"/>
    </source>
</evidence>
<feature type="domain" description="MOSC" evidence="6">
    <location>
        <begin position="682"/>
        <end position="860"/>
    </location>
</feature>
<keyword evidence="8" id="KW-1185">Reference proteome</keyword>
<comment type="cofactor">
    <cofactor evidence="4">
        <name>pyridoxal 5'-phosphate</name>
        <dbReference type="ChEBI" id="CHEBI:597326"/>
    </cofactor>
</comment>
<keyword evidence="1 4" id="KW-0808">Transferase</keyword>
<dbReference type="InterPro" id="IPR015421">
    <property type="entry name" value="PyrdxlP-dep_Trfase_major"/>
</dbReference>
<dbReference type="Pfam" id="PF03473">
    <property type="entry name" value="MOSC"/>
    <property type="match status" value="1"/>
</dbReference>
<evidence type="ECO:0000313" key="8">
    <source>
        <dbReference type="Proteomes" id="UP001497497"/>
    </source>
</evidence>
<feature type="active site" evidence="4">
    <location>
        <position position="422"/>
    </location>
</feature>
<dbReference type="InterPro" id="IPR005303">
    <property type="entry name" value="MOCOS_middle"/>
</dbReference>
<dbReference type="HAMAP" id="MF_03050">
    <property type="entry name" value="MOCOS"/>
    <property type="match status" value="1"/>
</dbReference>
<dbReference type="InterPro" id="IPR028886">
    <property type="entry name" value="MoCo_sulfurase"/>
</dbReference>
<evidence type="ECO:0000256" key="5">
    <source>
        <dbReference type="SAM" id="Phobius"/>
    </source>
</evidence>
<evidence type="ECO:0000259" key="6">
    <source>
        <dbReference type="PROSITE" id="PS51340"/>
    </source>
</evidence>
<dbReference type="InterPro" id="IPR015424">
    <property type="entry name" value="PyrdxlP-dep_Trfase"/>
</dbReference>